<name>G9ZIM6_9GAMM</name>
<organism evidence="1 2">
    <name type="scientific">Cardiobacterium valvarum F0432</name>
    <dbReference type="NCBI Taxonomy" id="797473"/>
    <lineage>
        <taxon>Bacteria</taxon>
        <taxon>Pseudomonadati</taxon>
        <taxon>Pseudomonadota</taxon>
        <taxon>Gammaproteobacteria</taxon>
        <taxon>Cardiobacteriales</taxon>
        <taxon>Cardiobacteriaceae</taxon>
        <taxon>Cardiobacterium</taxon>
    </lineage>
</organism>
<reference evidence="1 2" key="1">
    <citation type="submission" date="2011-08" db="EMBL/GenBank/DDBJ databases">
        <authorList>
            <person name="Weinstock G."/>
            <person name="Sodergren E."/>
            <person name="Clifton S."/>
            <person name="Fulton L."/>
            <person name="Fulton B."/>
            <person name="Courtney L."/>
            <person name="Fronick C."/>
            <person name="Harrison M."/>
            <person name="Strong C."/>
            <person name="Farmer C."/>
            <person name="Delahaunty K."/>
            <person name="Markovic C."/>
            <person name="Hall O."/>
            <person name="Minx P."/>
            <person name="Tomlinson C."/>
            <person name="Mitreva M."/>
            <person name="Hou S."/>
            <person name="Chen J."/>
            <person name="Wollam A."/>
            <person name="Pepin K.H."/>
            <person name="Johnson M."/>
            <person name="Bhonagiri V."/>
            <person name="Zhang X."/>
            <person name="Suruliraj S."/>
            <person name="Warren W."/>
            <person name="Chinwalla A."/>
            <person name="Mardis E.R."/>
            <person name="Wilson R.K."/>
        </authorList>
    </citation>
    <scope>NUCLEOTIDE SEQUENCE [LARGE SCALE GENOMIC DNA]</scope>
    <source>
        <strain evidence="1 2">F0432</strain>
    </source>
</reference>
<dbReference type="AlphaFoldDB" id="G9ZIM6"/>
<dbReference type="Proteomes" id="UP000004750">
    <property type="component" value="Unassembled WGS sequence"/>
</dbReference>
<proteinExistence type="predicted"/>
<accession>G9ZIM6</accession>
<dbReference type="HOGENOM" id="CLU_1802601_0_0_6"/>
<dbReference type="STRING" id="797473.HMPREF9080_02637"/>
<comment type="caution">
    <text evidence="1">The sequence shown here is derived from an EMBL/GenBank/DDBJ whole genome shotgun (WGS) entry which is preliminary data.</text>
</comment>
<dbReference type="EMBL" id="AGCM01000151">
    <property type="protein sequence ID" value="EHM51856.1"/>
    <property type="molecule type" value="Genomic_DNA"/>
</dbReference>
<sequence length="143" mass="16529">MSLLLLLLSIFLLTVFSYFIFNPFARVLKSQYKLNRLADICRYDDLICGKRDFLRSLSAEEVRRFQTDFGVNLLPVGDQVHCTWYDEGGRQHVLALGNSEEHAVSKARFSLGELGLKHRRLVQRLLAARASRTEILQQLMQRS</sequence>
<protein>
    <submittedName>
        <fullName evidence="1">Uncharacterized protein</fullName>
    </submittedName>
</protein>
<gene>
    <name evidence="1" type="ORF">HMPREF9080_02637</name>
</gene>
<evidence type="ECO:0000313" key="1">
    <source>
        <dbReference type="EMBL" id="EHM51856.1"/>
    </source>
</evidence>
<evidence type="ECO:0000313" key="2">
    <source>
        <dbReference type="Proteomes" id="UP000004750"/>
    </source>
</evidence>